<dbReference type="PANTHER" id="PTHR43617:SF2">
    <property type="entry name" value="UPF0039 PROTEIN SLL0451"/>
    <property type="match status" value="1"/>
</dbReference>
<sequence>MIQIRPETNADLAAITSINQAAFGRIDEADSVNTLRQASTTISLVAELDAQIVGHILFSPVQYDQAPSRIKIWGLGPLAVLPSHQRTGIGAALVKAGLEACRQAAIQALVVLGDPAYYQRFGFRPAASWHLRCHYPVPAEVFMAMELVVGTLVDLDGTISYHPAFDGV</sequence>
<accession>A0ABP9X477</accession>
<name>A0ABP9X477_9CHLR</name>
<protein>
    <submittedName>
        <fullName evidence="2">N-acetyltransferase Eis</fullName>
    </submittedName>
</protein>
<reference evidence="2 3" key="1">
    <citation type="submission" date="2024-02" db="EMBL/GenBank/DDBJ databases">
        <title>Herpetosiphon gulosus NBRC 112829.</title>
        <authorList>
            <person name="Ichikawa N."/>
            <person name="Katano-Makiyama Y."/>
            <person name="Hidaka K."/>
        </authorList>
    </citation>
    <scope>NUCLEOTIDE SEQUENCE [LARGE SCALE GENOMIC DNA]</scope>
    <source>
        <strain evidence="2 3">NBRC 112829</strain>
    </source>
</reference>
<comment type="caution">
    <text evidence="2">The sequence shown here is derived from an EMBL/GenBank/DDBJ whole genome shotgun (WGS) entry which is preliminary data.</text>
</comment>
<gene>
    <name evidence="2" type="primary">eis_1</name>
    <name evidence="2" type="ORF">Hgul01_04025</name>
</gene>
<keyword evidence="3" id="KW-1185">Reference proteome</keyword>
<dbReference type="InterPro" id="IPR000182">
    <property type="entry name" value="GNAT_dom"/>
</dbReference>
<dbReference type="Gene3D" id="3.40.630.30">
    <property type="match status" value="1"/>
</dbReference>
<evidence type="ECO:0000259" key="1">
    <source>
        <dbReference type="PROSITE" id="PS51186"/>
    </source>
</evidence>
<dbReference type="Pfam" id="PF00583">
    <property type="entry name" value="Acetyltransf_1"/>
    <property type="match status" value="1"/>
</dbReference>
<dbReference type="Proteomes" id="UP001428290">
    <property type="component" value="Unassembled WGS sequence"/>
</dbReference>
<feature type="domain" description="N-acetyltransferase" evidence="1">
    <location>
        <begin position="2"/>
        <end position="148"/>
    </location>
</feature>
<evidence type="ECO:0000313" key="2">
    <source>
        <dbReference type="EMBL" id="GAA5530207.1"/>
    </source>
</evidence>
<evidence type="ECO:0000313" key="3">
    <source>
        <dbReference type="Proteomes" id="UP001428290"/>
    </source>
</evidence>
<dbReference type="PROSITE" id="PS51186">
    <property type="entry name" value="GNAT"/>
    <property type="match status" value="1"/>
</dbReference>
<dbReference type="SUPFAM" id="SSF55729">
    <property type="entry name" value="Acyl-CoA N-acyltransferases (Nat)"/>
    <property type="match status" value="1"/>
</dbReference>
<dbReference type="InterPro" id="IPR050276">
    <property type="entry name" value="MshD_Acetyltransferase"/>
</dbReference>
<proteinExistence type="predicted"/>
<dbReference type="PANTHER" id="PTHR43617">
    <property type="entry name" value="L-AMINO ACID N-ACETYLTRANSFERASE"/>
    <property type="match status" value="1"/>
</dbReference>
<dbReference type="CDD" id="cd04301">
    <property type="entry name" value="NAT_SF"/>
    <property type="match status" value="1"/>
</dbReference>
<dbReference type="EMBL" id="BAABRU010000016">
    <property type="protein sequence ID" value="GAA5530207.1"/>
    <property type="molecule type" value="Genomic_DNA"/>
</dbReference>
<dbReference type="InterPro" id="IPR016181">
    <property type="entry name" value="Acyl_CoA_acyltransferase"/>
</dbReference>
<organism evidence="2 3">
    <name type="scientific">Herpetosiphon gulosus</name>
    <dbReference type="NCBI Taxonomy" id="1973496"/>
    <lineage>
        <taxon>Bacteria</taxon>
        <taxon>Bacillati</taxon>
        <taxon>Chloroflexota</taxon>
        <taxon>Chloroflexia</taxon>
        <taxon>Herpetosiphonales</taxon>
        <taxon>Herpetosiphonaceae</taxon>
        <taxon>Herpetosiphon</taxon>
    </lineage>
</organism>